<dbReference type="Gene3D" id="1.10.10.10">
    <property type="entry name" value="Winged helix-like DNA-binding domain superfamily/Winged helix DNA-binding domain"/>
    <property type="match status" value="1"/>
</dbReference>
<keyword evidence="2" id="KW-0238">DNA-binding</keyword>
<dbReference type="SMART" id="SM00418">
    <property type="entry name" value="HTH_ARSR"/>
    <property type="match status" value="1"/>
</dbReference>
<gene>
    <name evidence="5" type="ORF">PQU95_07210</name>
</gene>
<proteinExistence type="predicted"/>
<dbReference type="InterPro" id="IPR001845">
    <property type="entry name" value="HTH_ArsR_DNA-bd_dom"/>
</dbReference>
<evidence type="ECO:0000313" key="6">
    <source>
        <dbReference type="Proteomes" id="UP001219956"/>
    </source>
</evidence>
<keyword evidence="1" id="KW-0805">Transcription regulation</keyword>
<organism evidence="5 6">
    <name type="scientific">Vogesella aquatica</name>
    <dbReference type="NCBI Taxonomy" id="2984206"/>
    <lineage>
        <taxon>Bacteria</taxon>
        <taxon>Pseudomonadati</taxon>
        <taxon>Pseudomonadota</taxon>
        <taxon>Betaproteobacteria</taxon>
        <taxon>Neisseriales</taxon>
        <taxon>Chromobacteriaceae</taxon>
        <taxon>Vogesella</taxon>
    </lineage>
</organism>
<dbReference type="RefSeq" id="WP_272751356.1">
    <property type="nucleotide sequence ID" value="NZ_JAQQLF010000007.1"/>
</dbReference>
<protein>
    <submittedName>
        <fullName evidence="5">Helix-turn-helix transcriptional regulator</fullName>
    </submittedName>
</protein>
<feature type="domain" description="HTH arsR-type" evidence="4">
    <location>
        <begin position="1"/>
        <end position="97"/>
    </location>
</feature>
<dbReference type="InterPro" id="IPR036390">
    <property type="entry name" value="WH_DNA-bd_sf"/>
</dbReference>
<dbReference type="Pfam" id="PF12840">
    <property type="entry name" value="HTH_20"/>
    <property type="match status" value="1"/>
</dbReference>
<comment type="caution">
    <text evidence="5">The sequence shown here is derived from an EMBL/GenBank/DDBJ whole genome shotgun (WGS) entry which is preliminary data.</text>
</comment>
<dbReference type="CDD" id="cd00090">
    <property type="entry name" value="HTH_ARSR"/>
    <property type="match status" value="1"/>
</dbReference>
<dbReference type="InterPro" id="IPR011991">
    <property type="entry name" value="ArsR-like_HTH"/>
</dbReference>
<evidence type="ECO:0000256" key="2">
    <source>
        <dbReference type="ARBA" id="ARBA00023125"/>
    </source>
</evidence>
<dbReference type="SUPFAM" id="SSF46785">
    <property type="entry name" value="Winged helix' DNA-binding domain"/>
    <property type="match status" value="1"/>
</dbReference>
<reference evidence="5 6" key="1">
    <citation type="submission" date="2023-01" db="EMBL/GenBank/DDBJ databases">
        <title>Novel species of the genus Vogesella isolated from rivers.</title>
        <authorList>
            <person name="Lu H."/>
        </authorList>
    </citation>
    <scope>NUCLEOTIDE SEQUENCE [LARGE SCALE GENOMIC DNA]</scope>
    <source>
        <strain evidence="5 6">DC21W</strain>
    </source>
</reference>
<accession>A0ABT5IWZ9</accession>
<name>A0ABT5IWZ9_9NEIS</name>
<dbReference type="PROSITE" id="PS50987">
    <property type="entry name" value="HTH_ARSR_2"/>
    <property type="match status" value="1"/>
</dbReference>
<evidence type="ECO:0000259" key="4">
    <source>
        <dbReference type="PROSITE" id="PS50987"/>
    </source>
</evidence>
<dbReference type="InterPro" id="IPR036388">
    <property type="entry name" value="WH-like_DNA-bd_sf"/>
</dbReference>
<dbReference type="InterPro" id="IPR051011">
    <property type="entry name" value="Metal_resp_trans_reg"/>
</dbReference>
<dbReference type="Proteomes" id="UP001219956">
    <property type="component" value="Unassembled WGS sequence"/>
</dbReference>
<evidence type="ECO:0000256" key="3">
    <source>
        <dbReference type="ARBA" id="ARBA00023163"/>
    </source>
</evidence>
<dbReference type="PANTHER" id="PTHR43132">
    <property type="entry name" value="ARSENICAL RESISTANCE OPERON REPRESSOR ARSR-RELATED"/>
    <property type="match status" value="1"/>
</dbReference>
<dbReference type="EMBL" id="JAQQLF010000007">
    <property type="protein sequence ID" value="MDC7717002.1"/>
    <property type="molecule type" value="Genomic_DNA"/>
</dbReference>
<dbReference type="PRINTS" id="PR00778">
    <property type="entry name" value="HTHARSR"/>
</dbReference>
<dbReference type="PANTHER" id="PTHR43132:SF2">
    <property type="entry name" value="ARSENICAL RESISTANCE OPERON REPRESSOR ARSR-RELATED"/>
    <property type="match status" value="1"/>
</dbReference>
<keyword evidence="3" id="KW-0804">Transcription</keyword>
<sequence length="116" mass="12595">MSLEKETAVKLFEALASGVRLDIYRLLVRQGHEGMVAGQIAANMDLPANNVSFHLKGMSHAGLVTVAQEGRYQRYRANLALMQQLLAYLTDECCAGQPQQCPELALPCCAAPDCGE</sequence>
<keyword evidence="6" id="KW-1185">Reference proteome</keyword>
<evidence type="ECO:0000313" key="5">
    <source>
        <dbReference type="EMBL" id="MDC7717002.1"/>
    </source>
</evidence>
<evidence type="ECO:0000256" key="1">
    <source>
        <dbReference type="ARBA" id="ARBA00023015"/>
    </source>
</evidence>